<dbReference type="EMBL" id="CABL01000002">
    <property type="protein sequence ID" value="CBH74730.1"/>
    <property type="molecule type" value="Genomic_DNA"/>
</dbReference>
<organism evidence="1">
    <name type="scientific">mine drainage metagenome</name>
    <dbReference type="NCBI Taxonomy" id="410659"/>
    <lineage>
        <taxon>unclassified sequences</taxon>
        <taxon>metagenomes</taxon>
        <taxon>ecological metagenomes</taxon>
    </lineage>
</organism>
<reference evidence="1" key="1">
    <citation type="submission" date="2009-10" db="EMBL/GenBank/DDBJ databases">
        <title>Diversity of trophic interactions inside an arsenic-rich microbial ecosystem.</title>
        <authorList>
            <person name="Bertin P.N."/>
            <person name="Heinrich-Salmeron A."/>
            <person name="Pelletier E."/>
            <person name="Goulhen-Chollet F."/>
            <person name="Arsene-Ploetze F."/>
            <person name="Gallien S."/>
            <person name="Calteau A."/>
            <person name="Vallenet D."/>
            <person name="Casiot C."/>
            <person name="Chane-Woon-Ming B."/>
            <person name="Giloteaux L."/>
            <person name="Barakat M."/>
            <person name="Bonnefoy V."/>
            <person name="Bruneel O."/>
            <person name="Chandler M."/>
            <person name="Cleiss J."/>
            <person name="Duran R."/>
            <person name="Elbaz-Poulichet F."/>
            <person name="Fonknechten N."/>
            <person name="Lauga B."/>
            <person name="Mornico D."/>
            <person name="Ortet P."/>
            <person name="Schaeffer C."/>
            <person name="Siguier P."/>
            <person name="Alexander Thil Smith A."/>
            <person name="Van Dorsselaer A."/>
            <person name="Weissenbach J."/>
            <person name="Medigue C."/>
            <person name="Le Paslier D."/>
        </authorList>
    </citation>
    <scope>NUCLEOTIDE SEQUENCE</scope>
</reference>
<protein>
    <submittedName>
        <fullName evidence="1">Uncharacterized protein</fullName>
    </submittedName>
</protein>
<dbReference type="AlphaFoldDB" id="E6PE45"/>
<comment type="caution">
    <text evidence="1">The sequence shown here is derived from an EMBL/GenBank/DDBJ whole genome shotgun (WGS) entry which is preliminary data.</text>
</comment>
<sequence length="303" mass="34264">MKARIALLIGIFSTLLLGALAGQAPHAAAAAAPSASASYPPIGNYVVLFAKIRSVFRSHRPPPPYETYELFRKQMTDYGYPDYDNTYQVDYWCRTVDRACLKRKLYHLGAIGRMRYERAAFNEDYDPGPPTADIFQRAPATPRPKAFKPTPEPAFTPLPTIIVVRALYDPDYEIVDVTRDGGLLDVRVKPRRTPMRNRLRELWVDARTLEIEKFTATDRLFVTGGGSTTIYPVLFTCTMGRVDGYPVITHIEGRVGGGYEDDGKHVTYDFKKIRFPKTLPAWYFNARDYGSHLDEAPLTGDQR</sequence>
<gene>
    <name evidence="1" type="ORF">CARN1_1833</name>
</gene>
<accession>E6PE45</accession>
<name>E6PE45_9ZZZZ</name>
<proteinExistence type="predicted"/>
<evidence type="ECO:0000313" key="1">
    <source>
        <dbReference type="EMBL" id="CBH74730.1"/>
    </source>
</evidence>